<dbReference type="Proteomes" id="UP000746747">
    <property type="component" value="Unassembled WGS sequence"/>
</dbReference>
<feature type="compositionally biased region" description="Polar residues" evidence="1">
    <location>
        <begin position="31"/>
        <end position="42"/>
    </location>
</feature>
<evidence type="ECO:0000256" key="1">
    <source>
        <dbReference type="SAM" id="MobiDB-lite"/>
    </source>
</evidence>
<gene>
    <name evidence="2" type="ORF">CJOHNSTONI_LOCUS5849</name>
</gene>
<dbReference type="OrthoDB" id="5850863at2759"/>
<accession>A0A8J2M824</accession>
<dbReference type="EMBL" id="CAKAEH010001409">
    <property type="protein sequence ID" value="CAG9535869.1"/>
    <property type="molecule type" value="Genomic_DNA"/>
</dbReference>
<organism evidence="2 3">
    <name type="scientific">Cercopithifilaria johnstoni</name>
    <dbReference type="NCBI Taxonomy" id="2874296"/>
    <lineage>
        <taxon>Eukaryota</taxon>
        <taxon>Metazoa</taxon>
        <taxon>Ecdysozoa</taxon>
        <taxon>Nematoda</taxon>
        <taxon>Chromadorea</taxon>
        <taxon>Rhabditida</taxon>
        <taxon>Spirurina</taxon>
        <taxon>Spiruromorpha</taxon>
        <taxon>Filarioidea</taxon>
        <taxon>Onchocercidae</taxon>
        <taxon>Cercopithifilaria</taxon>
    </lineage>
</organism>
<keyword evidence="3" id="KW-1185">Reference proteome</keyword>
<feature type="region of interest" description="Disordered" evidence="1">
    <location>
        <begin position="13"/>
        <end position="43"/>
    </location>
</feature>
<feature type="compositionally biased region" description="Basic and acidic residues" evidence="1">
    <location>
        <begin position="84"/>
        <end position="93"/>
    </location>
</feature>
<comment type="caution">
    <text evidence="2">The sequence shown here is derived from an EMBL/GenBank/DDBJ whole genome shotgun (WGS) entry which is preliminary data.</text>
</comment>
<feature type="region of interest" description="Disordered" evidence="1">
    <location>
        <begin position="72"/>
        <end position="112"/>
    </location>
</feature>
<evidence type="ECO:0000313" key="3">
    <source>
        <dbReference type="Proteomes" id="UP000746747"/>
    </source>
</evidence>
<name>A0A8J2M824_9BILA</name>
<protein>
    <submittedName>
        <fullName evidence="2">Uncharacterized protein</fullName>
    </submittedName>
</protein>
<proteinExistence type="predicted"/>
<reference evidence="2" key="1">
    <citation type="submission" date="2021-09" db="EMBL/GenBank/DDBJ databases">
        <authorList>
            <consortium name="Pathogen Informatics"/>
        </authorList>
    </citation>
    <scope>NUCLEOTIDE SEQUENCE</scope>
</reference>
<dbReference type="AlphaFoldDB" id="A0A8J2M824"/>
<sequence length="112" mass="12792">MPNNAQYNLVINENSDFESNNHSDDSHTTEMNESNLKNQNVPQKMRLLKNSVKKPDDIRKITDKLEEFNKNNEISNSPIKTSRPKIEETEMPTKEYGVGRSSGGTLKKGVFH</sequence>
<evidence type="ECO:0000313" key="2">
    <source>
        <dbReference type="EMBL" id="CAG9535869.1"/>
    </source>
</evidence>
<feature type="compositionally biased region" description="Basic and acidic residues" evidence="1">
    <location>
        <begin position="19"/>
        <end position="30"/>
    </location>
</feature>